<evidence type="ECO:0008006" key="3">
    <source>
        <dbReference type="Google" id="ProtNLM"/>
    </source>
</evidence>
<evidence type="ECO:0000313" key="1">
    <source>
        <dbReference type="EMBL" id="SDE07082.1"/>
    </source>
</evidence>
<accession>A0A1G6ZWX5</accession>
<name>A0A1G6ZWX5_9ACTN</name>
<dbReference type="STRING" id="58114.SAMN05216270_1129"/>
<sequence>MPYQGGEHLPGQAASKTSHIDVIESPLMRDLVTRFERREFEDDQRLAPWFHLDVSGVAPLGNTVASDGSLHKVTSEDGFRELCFVKTARFHLRTSDAAEVDPQFPHPLQIQRLMKDAAIHCNAVFPLRNMALRRSANVRNSVRELIREIITYEHGGIVYKAMKWLMYQGWGPESESPDLGCPHCHEPAGPFPYDADESRCRRCTEPIHITDVLGLHLDIGEDSATETVASAYMAIHEVLLLVAHLYRLWRAGNLDAIDDTLFVKDGPLMFPRQYATLTRRMREMLAYFKDEEGRNIYLVGQEKSGMLFDHLQSQVRHLRQHPDPDWPQVAILSHAYMRDRVQRMPKAQHTYGSRTNYGEKILVRLDASFALALNVPTGVFMKAESAPSSPQDFIGLERIIATLPELVSYLHEGSLVPINLAHGIASLSYYPSGTALQRFSGVDDTALPPGVRLPKHPLDP</sequence>
<gene>
    <name evidence="1" type="ORF">SAMN05216270_1129</name>
</gene>
<reference evidence="2" key="1">
    <citation type="submission" date="2016-10" db="EMBL/GenBank/DDBJ databases">
        <authorList>
            <person name="Varghese N."/>
            <person name="Submissions S."/>
        </authorList>
    </citation>
    <scope>NUCLEOTIDE SEQUENCE [LARGE SCALE GENOMIC DNA]</scope>
    <source>
        <strain evidence="2">CGMCC 4.3516</strain>
    </source>
</reference>
<dbReference type="Proteomes" id="UP000198949">
    <property type="component" value="Unassembled WGS sequence"/>
</dbReference>
<dbReference type="AlphaFoldDB" id="A0A1G6ZWX5"/>
<dbReference type="RefSeq" id="WP_091038502.1">
    <property type="nucleotide sequence ID" value="NZ_FNAD01000012.1"/>
</dbReference>
<organism evidence="1 2">
    <name type="scientific">Glycomyces harbinensis</name>
    <dbReference type="NCBI Taxonomy" id="58114"/>
    <lineage>
        <taxon>Bacteria</taxon>
        <taxon>Bacillati</taxon>
        <taxon>Actinomycetota</taxon>
        <taxon>Actinomycetes</taxon>
        <taxon>Glycomycetales</taxon>
        <taxon>Glycomycetaceae</taxon>
        <taxon>Glycomyces</taxon>
    </lineage>
</organism>
<proteinExistence type="predicted"/>
<dbReference type="EMBL" id="FNAD01000012">
    <property type="protein sequence ID" value="SDE07082.1"/>
    <property type="molecule type" value="Genomic_DNA"/>
</dbReference>
<evidence type="ECO:0000313" key="2">
    <source>
        <dbReference type="Proteomes" id="UP000198949"/>
    </source>
</evidence>
<keyword evidence="2" id="KW-1185">Reference proteome</keyword>
<dbReference type="OrthoDB" id="63920at2"/>
<protein>
    <recommendedName>
        <fullName evidence="3">NurA domain-containing protein</fullName>
    </recommendedName>
</protein>